<gene>
    <name evidence="9" type="ORF">PPROV_000145300</name>
</gene>
<feature type="repeat" description="WD" evidence="8">
    <location>
        <begin position="173"/>
        <end position="214"/>
    </location>
</feature>
<keyword evidence="3" id="KW-0677">Repeat</keyword>
<evidence type="ECO:0000256" key="4">
    <source>
        <dbReference type="ARBA" id="ARBA00022801"/>
    </source>
</evidence>
<dbReference type="AlphaFoldDB" id="A0A830H7Q1"/>
<evidence type="ECO:0000256" key="7">
    <source>
        <dbReference type="ARBA" id="ARBA00047551"/>
    </source>
</evidence>
<organism evidence="9 10">
    <name type="scientific">Pycnococcus provasolii</name>
    <dbReference type="NCBI Taxonomy" id="41880"/>
    <lineage>
        <taxon>Eukaryota</taxon>
        <taxon>Viridiplantae</taxon>
        <taxon>Chlorophyta</taxon>
        <taxon>Pseudoscourfieldiophyceae</taxon>
        <taxon>Pseudoscourfieldiales</taxon>
        <taxon>Pycnococcaceae</taxon>
        <taxon>Pycnococcus</taxon>
    </lineage>
</organism>
<sequence length="363" mass="39543">MSSSSTITYTRHDARTLPLNCDVAEFHPTRKERLLVACYELKESKDESVPASREGALHVFDVDDEGCLSECATSAANIVPSGVFDAKWRPNSDSDSLLAVALADGTTALYRVDDGSDGIQQVSTSGSEDEDVGMTLFCDWSVTGERLASTSHAGYARLYSVAPDGSLNVISEWQAHDAEAWCCAFNRTGDVLYTGADDAELRVWDLRSSASSREDAPPMALRDRRTHGAGVTHVSPSPHDSNVVLTGSYDECIRLWDIRQPSRPVLRSDAPELRTGGGVWRLKWHPQNSRVVLCALMYEGFSVAQVDTASATMTLSGFYSEHGKNALAYGADWRADGSMVATCSFYDRLLHIWTPQGISSSSP</sequence>
<accession>A0A830H7Q1</accession>
<evidence type="ECO:0000313" key="10">
    <source>
        <dbReference type="Proteomes" id="UP000660262"/>
    </source>
</evidence>
<comment type="catalytic activity">
    <reaction evidence="7">
        <text>diphthine methyl ester-[translation elongation factor 2] + H2O = diphthine-[translation elongation factor 2] + methanol + H(+)</text>
        <dbReference type="Rhea" id="RHEA:42656"/>
        <dbReference type="Rhea" id="RHEA-COMP:10172"/>
        <dbReference type="Rhea" id="RHEA-COMP:10173"/>
        <dbReference type="ChEBI" id="CHEBI:15377"/>
        <dbReference type="ChEBI" id="CHEBI:15378"/>
        <dbReference type="ChEBI" id="CHEBI:17790"/>
        <dbReference type="ChEBI" id="CHEBI:79005"/>
        <dbReference type="ChEBI" id="CHEBI:82696"/>
        <dbReference type="EC" id="3.1.1.97"/>
    </reaction>
</comment>
<reference evidence="9" key="1">
    <citation type="submission" date="2020-10" db="EMBL/GenBank/DDBJ databases">
        <title>Unveiling of a novel bifunctional photoreceptor, Dualchrome1, isolated from a cosmopolitan green alga.</title>
        <authorList>
            <person name="Suzuki S."/>
            <person name="Kawachi M."/>
        </authorList>
    </citation>
    <scope>NUCLEOTIDE SEQUENCE</scope>
    <source>
        <strain evidence="9">NIES 2893</strain>
    </source>
</reference>
<protein>
    <recommendedName>
        <fullName evidence="6">methylated diphthine methylhydrolase</fullName>
        <ecNumber evidence="6">3.1.1.97</ecNumber>
    </recommendedName>
</protein>
<dbReference type="PROSITE" id="PS50294">
    <property type="entry name" value="WD_REPEATS_REGION"/>
    <property type="match status" value="2"/>
</dbReference>
<evidence type="ECO:0000256" key="2">
    <source>
        <dbReference type="ARBA" id="ARBA00022574"/>
    </source>
</evidence>
<dbReference type="EMBL" id="BNJQ01000004">
    <property type="protein sequence ID" value="GHP02698.1"/>
    <property type="molecule type" value="Genomic_DNA"/>
</dbReference>
<keyword evidence="4" id="KW-0378">Hydrolase</keyword>
<proteinExistence type="inferred from homology"/>
<dbReference type="SMART" id="SM00320">
    <property type="entry name" value="WD40"/>
    <property type="match status" value="5"/>
</dbReference>
<comment type="caution">
    <text evidence="9">The sequence shown here is derived from an EMBL/GenBank/DDBJ whole genome shotgun (WGS) entry which is preliminary data.</text>
</comment>
<dbReference type="PROSITE" id="PS50082">
    <property type="entry name" value="WD_REPEATS_2"/>
    <property type="match status" value="2"/>
</dbReference>
<dbReference type="InterPro" id="IPR052415">
    <property type="entry name" value="Diphthine_MTase"/>
</dbReference>
<comment type="similarity">
    <text evidence="5">Belongs to the DPH7 family.</text>
</comment>
<dbReference type="InterPro" id="IPR015943">
    <property type="entry name" value="WD40/YVTN_repeat-like_dom_sf"/>
</dbReference>
<dbReference type="InterPro" id="IPR036322">
    <property type="entry name" value="WD40_repeat_dom_sf"/>
</dbReference>
<dbReference type="GO" id="GO:0005737">
    <property type="term" value="C:cytoplasm"/>
    <property type="evidence" value="ECO:0007669"/>
    <property type="project" value="TreeGrafter"/>
</dbReference>
<dbReference type="EC" id="3.1.1.97" evidence="6"/>
<dbReference type="GO" id="GO:0061685">
    <property type="term" value="F:diphthine methylesterase activity"/>
    <property type="evidence" value="ECO:0007669"/>
    <property type="project" value="UniProtKB-EC"/>
</dbReference>
<comment type="pathway">
    <text evidence="1">Protein modification; peptidyl-diphthamide biosynthesis.</text>
</comment>
<dbReference type="Pfam" id="PF00400">
    <property type="entry name" value="WD40"/>
    <property type="match status" value="3"/>
</dbReference>
<keyword evidence="2 8" id="KW-0853">WD repeat</keyword>
<evidence type="ECO:0000256" key="3">
    <source>
        <dbReference type="ARBA" id="ARBA00022737"/>
    </source>
</evidence>
<dbReference type="SUPFAM" id="SSF50978">
    <property type="entry name" value="WD40 repeat-like"/>
    <property type="match status" value="1"/>
</dbReference>
<evidence type="ECO:0000256" key="5">
    <source>
        <dbReference type="ARBA" id="ARBA00038092"/>
    </source>
</evidence>
<dbReference type="InterPro" id="IPR019775">
    <property type="entry name" value="WD40_repeat_CS"/>
</dbReference>
<dbReference type="PANTHER" id="PTHR46042:SF1">
    <property type="entry name" value="DIPHTHINE METHYLTRANSFERASE"/>
    <property type="match status" value="1"/>
</dbReference>
<dbReference type="PANTHER" id="PTHR46042">
    <property type="entry name" value="DIPHTHINE METHYLTRANSFERASE"/>
    <property type="match status" value="1"/>
</dbReference>
<name>A0A830H7Q1_9CHLO</name>
<dbReference type="OrthoDB" id="1930760at2759"/>
<evidence type="ECO:0000256" key="6">
    <source>
        <dbReference type="ARBA" id="ARBA00039131"/>
    </source>
</evidence>
<feature type="repeat" description="WD" evidence="8">
    <location>
        <begin position="224"/>
        <end position="259"/>
    </location>
</feature>
<dbReference type="PROSITE" id="PS00678">
    <property type="entry name" value="WD_REPEATS_1"/>
    <property type="match status" value="2"/>
</dbReference>
<keyword evidence="10" id="KW-1185">Reference proteome</keyword>
<evidence type="ECO:0000256" key="8">
    <source>
        <dbReference type="PROSITE-ProRule" id="PRU00221"/>
    </source>
</evidence>
<evidence type="ECO:0000313" key="9">
    <source>
        <dbReference type="EMBL" id="GHP02698.1"/>
    </source>
</evidence>
<dbReference type="GO" id="GO:0017183">
    <property type="term" value="P:protein histidyl modification to diphthamide"/>
    <property type="evidence" value="ECO:0007669"/>
    <property type="project" value="TreeGrafter"/>
</dbReference>
<dbReference type="Gene3D" id="2.130.10.10">
    <property type="entry name" value="YVTN repeat-like/Quinoprotein amine dehydrogenase"/>
    <property type="match status" value="2"/>
</dbReference>
<evidence type="ECO:0000256" key="1">
    <source>
        <dbReference type="ARBA" id="ARBA00005156"/>
    </source>
</evidence>
<dbReference type="InterPro" id="IPR001680">
    <property type="entry name" value="WD40_rpt"/>
</dbReference>
<dbReference type="Proteomes" id="UP000660262">
    <property type="component" value="Unassembled WGS sequence"/>
</dbReference>